<dbReference type="EMBL" id="CM042017">
    <property type="protein sequence ID" value="KAI3690774.1"/>
    <property type="molecule type" value="Genomic_DNA"/>
</dbReference>
<gene>
    <name evidence="1" type="ORF">L2E82_48981</name>
</gene>
<organism evidence="1 2">
    <name type="scientific">Cichorium intybus</name>
    <name type="common">Chicory</name>
    <dbReference type="NCBI Taxonomy" id="13427"/>
    <lineage>
        <taxon>Eukaryota</taxon>
        <taxon>Viridiplantae</taxon>
        <taxon>Streptophyta</taxon>
        <taxon>Embryophyta</taxon>
        <taxon>Tracheophyta</taxon>
        <taxon>Spermatophyta</taxon>
        <taxon>Magnoliopsida</taxon>
        <taxon>eudicotyledons</taxon>
        <taxon>Gunneridae</taxon>
        <taxon>Pentapetalae</taxon>
        <taxon>asterids</taxon>
        <taxon>campanulids</taxon>
        <taxon>Asterales</taxon>
        <taxon>Asteraceae</taxon>
        <taxon>Cichorioideae</taxon>
        <taxon>Cichorieae</taxon>
        <taxon>Cichoriinae</taxon>
        <taxon>Cichorium</taxon>
    </lineage>
</organism>
<reference evidence="2" key="1">
    <citation type="journal article" date="2022" name="Mol. Ecol. Resour.">
        <title>The genomes of chicory, endive, great burdock and yacon provide insights into Asteraceae palaeo-polyploidization history and plant inulin production.</title>
        <authorList>
            <person name="Fan W."/>
            <person name="Wang S."/>
            <person name="Wang H."/>
            <person name="Wang A."/>
            <person name="Jiang F."/>
            <person name="Liu H."/>
            <person name="Zhao H."/>
            <person name="Xu D."/>
            <person name="Zhang Y."/>
        </authorList>
    </citation>
    <scope>NUCLEOTIDE SEQUENCE [LARGE SCALE GENOMIC DNA]</scope>
    <source>
        <strain evidence="2">cv. Punajuju</strain>
    </source>
</reference>
<reference evidence="1 2" key="2">
    <citation type="journal article" date="2022" name="Mol. Ecol. Resour.">
        <title>The genomes of chicory, endive, great burdock and yacon provide insights into Asteraceae paleo-polyploidization history and plant inulin production.</title>
        <authorList>
            <person name="Fan W."/>
            <person name="Wang S."/>
            <person name="Wang H."/>
            <person name="Wang A."/>
            <person name="Jiang F."/>
            <person name="Liu H."/>
            <person name="Zhao H."/>
            <person name="Xu D."/>
            <person name="Zhang Y."/>
        </authorList>
    </citation>
    <scope>NUCLEOTIDE SEQUENCE [LARGE SCALE GENOMIC DNA]</scope>
    <source>
        <strain evidence="2">cv. Punajuju</strain>
        <tissue evidence="1">Leaves</tissue>
    </source>
</reference>
<protein>
    <submittedName>
        <fullName evidence="1">Uncharacterized protein</fullName>
    </submittedName>
</protein>
<proteinExistence type="predicted"/>
<dbReference type="Proteomes" id="UP001055811">
    <property type="component" value="Linkage Group LG09"/>
</dbReference>
<accession>A0ACB8Z0P3</accession>
<sequence length="89" mass="10168">MHYAEGREFLGLPPSMKRFTVLPTTKTRPPPPLLHHHHLLVRQSASAAHHDSSLSYAYANSAFNYSSKDRSKVGEPIVPFEAKTWNWIR</sequence>
<evidence type="ECO:0000313" key="1">
    <source>
        <dbReference type="EMBL" id="KAI3690774.1"/>
    </source>
</evidence>
<keyword evidence="2" id="KW-1185">Reference proteome</keyword>
<comment type="caution">
    <text evidence="1">The sequence shown here is derived from an EMBL/GenBank/DDBJ whole genome shotgun (WGS) entry which is preliminary data.</text>
</comment>
<evidence type="ECO:0000313" key="2">
    <source>
        <dbReference type="Proteomes" id="UP001055811"/>
    </source>
</evidence>
<name>A0ACB8Z0P3_CICIN</name>